<dbReference type="PANTHER" id="PTHR12764:SF4">
    <property type="entry name" value="INTRAFLAGELLAR TRANSPORT PROTEIN 122 HOMOLOG"/>
    <property type="match status" value="1"/>
</dbReference>
<reference evidence="3" key="1">
    <citation type="submission" date="2021-06" db="EMBL/GenBank/DDBJ databases">
        <title>Parelaphostrongylus tenuis whole genome reference sequence.</title>
        <authorList>
            <person name="Garwood T.J."/>
            <person name="Larsen P.A."/>
            <person name="Fountain-Jones N.M."/>
            <person name="Garbe J.R."/>
            <person name="Macchietto M.G."/>
            <person name="Kania S.A."/>
            <person name="Gerhold R.W."/>
            <person name="Richards J.E."/>
            <person name="Wolf T.M."/>
        </authorList>
    </citation>
    <scope>NUCLEOTIDE SEQUENCE</scope>
    <source>
        <strain evidence="3">MNPRO001-30</strain>
        <tissue evidence="3">Meninges</tissue>
    </source>
</reference>
<dbReference type="GO" id="GO:0030991">
    <property type="term" value="C:intraciliary transport particle A"/>
    <property type="evidence" value="ECO:0007669"/>
    <property type="project" value="TreeGrafter"/>
</dbReference>
<comment type="caution">
    <text evidence="3">The sequence shown here is derived from an EMBL/GenBank/DDBJ whole genome shotgun (WGS) entry which is preliminary data.</text>
</comment>
<dbReference type="GO" id="GO:0035721">
    <property type="term" value="P:intraciliary retrograde transport"/>
    <property type="evidence" value="ECO:0007669"/>
    <property type="project" value="TreeGrafter"/>
</dbReference>
<evidence type="ECO:0000256" key="2">
    <source>
        <dbReference type="ARBA" id="ARBA00022737"/>
    </source>
</evidence>
<evidence type="ECO:0000313" key="4">
    <source>
        <dbReference type="Proteomes" id="UP001196413"/>
    </source>
</evidence>
<keyword evidence="1" id="KW-0853">WD repeat</keyword>
<keyword evidence="4" id="KW-1185">Reference proteome</keyword>
<dbReference type="GO" id="GO:0061512">
    <property type="term" value="P:protein localization to cilium"/>
    <property type="evidence" value="ECO:0007669"/>
    <property type="project" value="TreeGrafter"/>
</dbReference>
<organism evidence="3 4">
    <name type="scientific">Parelaphostrongylus tenuis</name>
    <name type="common">Meningeal worm</name>
    <dbReference type="NCBI Taxonomy" id="148309"/>
    <lineage>
        <taxon>Eukaryota</taxon>
        <taxon>Metazoa</taxon>
        <taxon>Ecdysozoa</taxon>
        <taxon>Nematoda</taxon>
        <taxon>Chromadorea</taxon>
        <taxon>Rhabditida</taxon>
        <taxon>Rhabditina</taxon>
        <taxon>Rhabditomorpha</taxon>
        <taxon>Strongyloidea</taxon>
        <taxon>Metastrongylidae</taxon>
        <taxon>Parelaphostrongylus</taxon>
    </lineage>
</organism>
<keyword evidence="2" id="KW-0677">Repeat</keyword>
<evidence type="ECO:0000313" key="3">
    <source>
        <dbReference type="EMBL" id="KAJ1346841.1"/>
    </source>
</evidence>
<gene>
    <name evidence="3" type="ORF">KIN20_001749</name>
</gene>
<dbReference type="InterPro" id="IPR039857">
    <property type="entry name" value="Ift122/121"/>
</dbReference>
<dbReference type="Proteomes" id="UP001196413">
    <property type="component" value="Unassembled WGS sequence"/>
</dbReference>
<dbReference type="PANTHER" id="PTHR12764">
    <property type="entry name" value="WD REPEAT DOMAIN-RELATED"/>
    <property type="match status" value="1"/>
</dbReference>
<dbReference type="AlphaFoldDB" id="A0AAD5QHA6"/>
<dbReference type="GO" id="GO:0097730">
    <property type="term" value="C:non-motile cilium"/>
    <property type="evidence" value="ECO:0007669"/>
    <property type="project" value="TreeGrafter"/>
</dbReference>
<accession>A0AAD5QHA6</accession>
<proteinExistence type="predicted"/>
<name>A0AAD5QHA6_PARTN</name>
<sequence>MARIGRELGAYKLARNALERLANLRIPPRLQRDVELMTVNIRAKPFSDAEDLLPVCPRSKLSGSLMFFFSIATDIMV</sequence>
<evidence type="ECO:0000256" key="1">
    <source>
        <dbReference type="ARBA" id="ARBA00022574"/>
    </source>
</evidence>
<dbReference type="EMBL" id="JAHQIW010000232">
    <property type="protein sequence ID" value="KAJ1346841.1"/>
    <property type="molecule type" value="Genomic_DNA"/>
</dbReference>
<protein>
    <submittedName>
        <fullName evidence="3">Uncharacterized protein</fullName>
    </submittedName>
</protein>
<dbReference type="GO" id="GO:1905515">
    <property type="term" value="P:non-motile cilium assembly"/>
    <property type="evidence" value="ECO:0007669"/>
    <property type="project" value="TreeGrafter"/>
</dbReference>